<reference evidence="1 2" key="1">
    <citation type="submission" date="2020-08" db="EMBL/GenBank/DDBJ databases">
        <title>Plant Genome Project.</title>
        <authorList>
            <person name="Zhang R.-G."/>
        </authorList>
    </citation>
    <scope>NUCLEOTIDE SEQUENCE [LARGE SCALE GENOMIC DNA]</scope>
    <source>
        <tissue evidence="1">Rhizome</tissue>
    </source>
</reference>
<evidence type="ECO:0000313" key="2">
    <source>
        <dbReference type="Proteomes" id="UP000734854"/>
    </source>
</evidence>
<protein>
    <submittedName>
        <fullName evidence="1">Uncharacterized protein</fullName>
    </submittedName>
</protein>
<accession>A0A8J5GMF4</accession>
<dbReference type="Proteomes" id="UP000734854">
    <property type="component" value="Unassembled WGS sequence"/>
</dbReference>
<name>A0A8J5GMF4_ZINOF</name>
<comment type="caution">
    <text evidence="1">The sequence shown here is derived from an EMBL/GenBank/DDBJ whole genome shotgun (WGS) entry which is preliminary data.</text>
</comment>
<keyword evidence="2" id="KW-1185">Reference proteome</keyword>
<dbReference type="EMBL" id="JACMSC010000009">
    <property type="protein sequence ID" value="KAG6506860.1"/>
    <property type="molecule type" value="Genomic_DNA"/>
</dbReference>
<evidence type="ECO:0000313" key="1">
    <source>
        <dbReference type="EMBL" id="KAG6506860.1"/>
    </source>
</evidence>
<organism evidence="1 2">
    <name type="scientific">Zingiber officinale</name>
    <name type="common">Ginger</name>
    <name type="synonym">Amomum zingiber</name>
    <dbReference type="NCBI Taxonomy" id="94328"/>
    <lineage>
        <taxon>Eukaryota</taxon>
        <taxon>Viridiplantae</taxon>
        <taxon>Streptophyta</taxon>
        <taxon>Embryophyta</taxon>
        <taxon>Tracheophyta</taxon>
        <taxon>Spermatophyta</taxon>
        <taxon>Magnoliopsida</taxon>
        <taxon>Liliopsida</taxon>
        <taxon>Zingiberales</taxon>
        <taxon>Zingiberaceae</taxon>
        <taxon>Zingiber</taxon>
    </lineage>
</organism>
<proteinExistence type="predicted"/>
<gene>
    <name evidence="1" type="ORF">ZIOFF_032192</name>
</gene>
<dbReference type="AlphaFoldDB" id="A0A8J5GMF4"/>
<sequence length="172" mass="18835">MKIGARALEMKKVYATLKALLDVLEVLVGESDTSELAIKPLNGNVLHSVAALLFAQPKSGACKLSARMAVIFFSVVIFSCCNVKSSNEVEVFLLLRLVNFFWLLVKDISDSPSVMVISSSLRIFQVKKMGKSDATLRAELTPYNIVPVDAPSLTNAISFFPEVCTFSFILLL</sequence>